<protein>
    <submittedName>
        <fullName evidence="1">Uncharacterized protein</fullName>
    </submittedName>
</protein>
<dbReference type="EMBL" id="LR797032">
    <property type="protein sequence ID" value="CAB4182589.1"/>
    <property type="molecule type" value="Genomic_DNA"/>
</dbReference>
<evidence type="ECO:0000313" key="2">
    <source>
        <dbReference type="EMBL" id="CAB4182589.1"/>
    </source>
</evidence>
<dbReference type="EMBL" id="LR797401">
    <property type="protein sequence ID" value="CAB4214155.1"/>
    <property type="molecule type" value="Genomic_DNA"/>
</dbReference>
<evidence type="ECO:0000313" key="1">
    <source>
        <dbReference type="EMBL" id="CAB4171406.1"/>
    </source>
</evidence>
<sequence length="63" mass="7097">MNTIPYKELRRVFLLATKELSEESRKVAWGSAQQRPVSAYYCYASIAPIPDPESEPAGKPIIE</sequence>
<dbReference type="EMBL" id="LR798384">
    <property type="protein sequence ID" value="CAB5228283.1"/>
    <property type="molecule type" value="Genomic_DNA"/>
</dbReference>
<dbReference type="EMBL" id="LR796867">
    <property type="protein sequence ID" value="CAB4171406.1"/>
    <property type="molecule type" value="Genomic_DNA"/>
</dbReference>
<reference evidence="1" key="1">
    <citation type="submission" date="2020-05" db="EMBL/GenBank/DDBJ databases">
        <authorList>
            <person name="Chiriac C."/>
            <person name="Salcher M."/>
            <person name="Ghai R."/>
            <person name="Kavagutti S V."/>
        </authorList>
    </citation>
    <scope>NUCLEOTIDE SEQUENCE</scope>
</reference>
<name>A0A6J5PN75_9CAUD</name>
<evidence type="ECO:0000313" key="4">
    <source>
        <dbReference type="EMBL" id="CAB5228283.1"/>
    </source>
</evidence>
<evidence type="ECO:0000313" key="3">
    <source>
        <dbReference type="EMBL" id="CAB4214155.1"/>
    </source>
</evidence>
<accession>A0A6J5PN75</accession>
<proteinExistence type="predicted"/>
<organism evidence="1">
    <name type="scientific">uncultured Caudovirales phage</name>
    <dbReference type="NCBI Taxonomy" id="2100421"/>
    <lineage>
        <taxon>Viruses</taxon>
        <taxon>Duplodnaviria</taxon>
        <taxon>Heunggongvirae</taxon>
        <taxon>Uroviricota</taxon>
        <taxon>Caudoviricetes</taxon>
        <taxon>Peduoviridae</taxon>
        <taxon>Maltschvirus</taxon>
        <taxon>Maltschvirus maltsch</taxon>
    </lineage>
</organism>
<gene>
    <name evidence="2" type="ORF">UFOVP1095_29</name>
    <name evidence="3" type="ORF">UFOVP1452_29</name>
    <name evidence="4" type="ORF">UFOVP1540_6</name>
    <name evidence="1" type="ORF">UFOVP918_29</name>
</gene>